<comment type="similarity">
    <text evidence="1 2">Belongs to the UPF0102 family.</text>
</comment>
<dbReference type="Gene3D" id="3.40.1350.10">
    <property type="match status" value="1"/>
</dbReference>
<gene>
    <name evidence="3" type="ORF">Ljor_2195</name>
</gene>
<dbReference type="STRING" id="456.Ljor_2195"/>
<evidence type="ECO:0000313" key="4">
    <source>
        <dbReference type="Proteomes" id="UP000055035"/>
    </source>
</evidence>
<dbReference type="InterPro" id="IPR003509">
    <property type="entry name" value="UPF0102_YraN-like"/>
</dbReference>
<dbReference type="AlphaFoldDB" id="A0A0W0VCL6"/>
<dbReference type="EMBL" id="LNYJ01000011">
    <property type="protein sequence ID" value="KTD17889.1"/>
    <property type="molecule type" value="Genomic_DNA"/>
</dbReference>
<dbReference type="PANTHER" id="PTHR34039:SF1">
    <property type="entry name" value="UPF0102 PROTEIN YRAN"/>
    <property type="match status" value="1"/>
</dbReference>
<dbReference type="PATRIC" id="fig|456.5.peg.2364"/>
<sequence>MSRQLGTAAEQRAKNYLLAQGLKWIGSNYRCRWGEIDLIMSEGSCLIFVEVRSRSSLSFGGAAASIGWAKKQKLLKAASHYLLVHPNHSKQPSRFDVLSLDGSETINWIRNAFGLDF</sequence>
<dbReference type="InterPro" id="IPR011335">
    <property type="entry name" value="Restrct_endonuc-II-like"/>
</dbReference>
<dbReference type="Proteomes" id="UP000055035">
    <property type="component" value="Unassembled WGS sequence"/>
</dbReference>
<dbReference type="GO" id="GO:0003676">
    <property type="term" value="F:nucleic acid binding"/>
    <property type="evidence" value="ECO:0007669"/>
    <property type="project" value="InterPro"/>
</dbReference>
<protein>
    <recommendedName>
        <fullName evidence="2">UPF0102 protein Ljor_2195</fullName>
    </recommendedName>
</protein>
<evidence type="ECO:0000313" key="3">
    <source>
        <dbReference type="EMBL" id="KTD17889.1"/>
    </source>
</evidence>
<dbReference type="PANTHER" id="PTHR34039">
    <property type="entry name" value="UPF0102 PROTEIN YRAN"/>
    <property type="match status" value="1"/>
</dbReference>
<reference evidence="3 4" key="1">
    <citation type="submission" date="2015-11" db="EMBL/GenBank/DDBJ databases">
        <title>Genomic analysis of 38 Legionella species identifies large and diverse effector repertoires.</title>
        <authorList>
            <person name="Burstein D."/>
            <person name="Amaro F."/>
            <person name="Zusman T."/>
            <person name="Lifshitz Z."/>
            <person name="Cohen O."/>
            <person name="Gilbert J.A."/>
            <person name="Pupko T."/>
            <person name="Shuman H.A."/>
            <person name="Segal G."/>
        </authorList>
    </citation>
    <scope>NUCLEOTIDE SEQUENCE [LARGE SCALE GENOMIC DNA]</scope>
    <source>
        <strain evidence="3 4">BL-540</strain>
    </source>
</reference>
<proteinExistence type="inferred from homology"/>
<dbReference type="OrthoDB" id="9794876at2"/>
<organism evidence="3 4">
    <name type="scientific">Legionella jordanis</name>
    <dbReference type="NCBI Taxonomy" id="456"/>
    <lineage>
        <taxon>Bacteria</taxon>
        <taxon>Pseudomonadati</taxon>
        <taxon>Pseudomonadota</taxon>
        <taxon>Gammaproteobacteria</taxon>
        <taxon>Legionellales</taxon>
        <taxon>Legionellaceae</taxon>
        <taxon>Legionella</taxon>
    </lineage>
</organism>
<keyword evidence="4" id="KW-1185">Reference proteome</keyword>
<dbReference type="NCBIfam" id="TIGR00252">
    <property type="entry name" value="YraN family protein"/>
    <property type="match status" value="1"/>
</dbReference>
<dbReference type="InterPro" id="IPR011856">
    <property type="entry name" value="tRNA_endonuc-like_dom_sf"/>
</dbReference>
<dbReference type="NCBIfam" id="NF009150">
    <property type="entry name" value="PRK12497.1-3"/>
    <property type="match status" value="1"/>
</dbReference>
<name>A0A0W0VCL6_9GAMM</name>
<dbReference type="Pfam" id="PF02021">
    <property type="entry name" value="UPF0102"/>
    <property type="match status" value="1"/>
</dbReference>
<dbReference type="HAMAP" id="MF_00048">
    <property type="entry name" value="UPF0102"/>
    <property type="match status" value="1"/>
</dbReference>
<dbReference type="CDD" id="cd20736">
    <property type="entry name" value="PoNe_Nuclease"/>
    <property type="match status" value="1"/>
</dbReference>
<evidence type="ECO:0000256" key="1">
    <source>
        <dbReference type="ARBA" id="ARBA00006738"/>
    </source>
</evidence>
<comment type="caution">
    <text evidence="3">The sequence shown here is derived from an EMBL/GenBank/DDBJ whole genome shotgun (WGS) entry which is preliminary data.</text>
</comment>
<dbReference type="RefSeq" id="WP_058471605.1">
    <property type="nucleotide sequence ID" value="NZ_CAAAIC010000001.1"/>
</dbReference>
<accession>A0A0W0VCL6</accession>
<dbReference type="SUPFAM" id="SSF52980">
    <property type="entry name" value="Restriction endonuclease-like"/>
    <property type="match status" value="1"/>
</dbReference>
<evidence type="ECO:0000256" key="2">
    <source>
        <dbReference type="HAMAP-Rule" id="MF_00048"/>
    </source>
</evidence>